<dbReference type="AlphaFoldDB" id="A0A010R347"/>
<dbReference type="KEGG" id="cfj:CFIO01_08751"/>
<accession>A0A010R347</accession>
<keyword evidence="4" id="KW-1185">Reference proteome</keyword>
<proteinExistence type="inferred from homology"/>
<dbReference type="HOGENOM" id="CLU_010595_0_2_1"/>
<evidence type="ECO:0000313" key="3">
    <source>
        <dbReference type="EMBL" id="EXF74681.1"/>
    </source>
</evidence>
<dbReference type="Gene3D" id="3.40.50.150">
    <property type="entry name" value="Vaccinia Virus protein VP39"/>
    <property type="match status" value="1"/>
</dbReference>
<comment type="similarity">
    <text evidence="1">Belongs to the methyltransferase superfamily. LaeA methyltransferase family.</text>
</comment>
<name>A0A010R347_9PEZI</name>
<evidence type="ECO:0000313" key="4">
    <source>
        <dbReference type="Proteomes" id="UP000020467"/>
    </source>
</evidence>
<dbReference type="InterPro" id="IPR029063">
    <property type="entry name" value="SAM-dependent_MTases_sf"/>
</dbReference>
<dbReference type="PANTHER" id="PTHR43591">
    <property type="entry name" value="METHYLTRANSFERASE"/>
    <property type="match status" value="1"/>
</dbReference>
<reference evidence="3 4" key="1">
    <citation type="submission" date="2014-02" db="EMBL/GenBank/DDBJ databases">
        <title>The genome sequence of Colletotrichum fioriniae PJ7.</title>
        <authorList>
            <person name="Baroncelli R."/>
            <person name="Thon M.R."/>
        </authorList>
    </citation>
    <scope>NUCLEOTIDE SEQUENCE [LARGE SCALE GENOMIC DNA]</scope>
    <source>
        <strain evidence="3 4">PJ7</strain>
    </source>
</reference>
<dbReference type="GO" id="GO:0032259">
    <property type="term" value="P:methylation"/>
    <property type="evidence" value="ECO:0007669"/>
    <property type="project" value="UniProtKB-KW"/>
</dbReference>
<dbReference type="eggNOG" id="ENOG502QWIX">
    <property type="taxonomic scope" value="Eukaryota"/>
</dbReference>
<comment type="caution">
    <text evidence="3">The sequence shown here is derived from an EMBL/GenBank/DDBJ whole genome shotgun (WGS) entry which is preliminary data.</text>
</comment>
<keyword evidence="3" id="KW-0489">Methyltransferase</keyword>
<dbReference type="SUPFAM" id="SSF53335">
    <property type="entry name" value="S-adenosyl-L-methionine-dependent methyltransferases"/>
    <property type="match status" value="1"/>
</dbReference>
<dbReference type="OrthoDB" id="2013972at2759"/>
<gene>
    <name evidence="3" type="ORF">CFIO01_08751</name>
</gene>
<dbReference type="PANTHER" id="PTHR43591:SF10">
    <property type="entry name" value="ABC TRANSMEMBRANE TYPE-1 DOMAIN-CONTAINING PROTEIN-RELATED"/>
    <property type="match status" value="1"/>
</dbReference>
<protein>
    <submittedName>
        <fullName evidence="3">Methyltransferase domain-containing protein</fullName>
    </submittedName>
</protein>
<evidence type="ECO:0000256" key="1">
    <source>
        <dbReference type="ARBA" id="ARBA00038158"/>
    </source>
</evidence>
<dbReference type="Proteomes" id="UP000020467">
    <property type="component" value="Unassembled WGS sequence"/>
</dbReference>
<dbReference type="EMBL" id="JARH01000960">
    <property type="protein sequence ID" value="EXF74681.1"/>
    <property type="molecule type" value="Genomic_DNA"/>
</dbReference>
<evidence type="ECO:0000256" key="2">
    <source>
        <dbReference type="SAM" id="MobiDB-lite"/>
    </source>
</evidence>
<dbReference type="CDD" id="cd02440">
    <property type="entry name" value="AdoMet_MTases"/>
    <property type="match status" value="1"/>
</dbReference>
<sequence length="343" mass="39064">MSDMDIDWPSPGQASDLPSDDGYATDSGVSSMDEQMSTYTRSITSSIVNYPLEYGRRYHAYRAGVYAFPNDDPEQDRMDMAHGLMFKSIGYKLYLAPLVTESLHRILDIGTGTGISESLCQLGSVEMGDRFPNTEIIGVDLSAVQPPWVPHNVKFEIDDVESRWVGNRMFDYIFVRYMLVSIQDWPKLVQNIYEHLNPGGWVEFQDMDGLYYSDDGTYTAQYVTHTWNQDFVQACETIGRTARPGPQLEGWAIDAGFQNVVHKRFKAPIGPWPKDPHFKDVGMHNLCQLLNGLEGFTLRLFCGVLGRTEEDVLFMLEGVREELKRGLFHAMFDHHVVYGQKPF</sequence>
<keyword evidence="3" id="KW-0808">Transferase</keyword>
<feature type="region of interest" description="Disordered" evidence="2">
    <location>
        <begin position="1"/>
        <end position="32"/>
    </location>
</feature>
<organism evidence="3 4">
    <name type="scientific">Colletotrichum fioriniae PJ7</name>
    <dbReference type="NCBI Taxonomy" id="1445577"/>
    <lineage>
        <taxon>Eukaryota</taxon>
        <taxon>Fungi</taxon>
        <taxon>Dikarya</taxon>
        <taxon>Ascomycota</taxon>
        <taxon>Pezizomycotina</taxon>
        <taxon>Sordariomycetes</taxon>
        <taxon>Hypocreomycetidae</taxon>
        <taxon>Glomerellales</taxon>
        <taxon>Glomerellaceae</taxon>
        <taxon>Colletotrichum</taxon>
        <taxon>Colletotrichum acutatum species complex</taxon>
    </lineage>
</organism>
<dbReference type="Pfam" id="PF13489">
    <property type="entry name" value="Methyltransf_23"/>
    <property type="match status" value="1"/>
</dbReference>
<dbReference type="GO" id="GO:0008168">
    <property type="term" value="F:methyltransferase activity"/>
    <property type="evidence" value="ECO:0007669"/>
    <property type="project" value="UniProtKB-KW"/>
</dbReference>